<organism evidence="1 2">
    <name type="scientific">Forsythia ovata</name>
    <dbReference type="NCBI Taxonomy" id="205694"/>
    <lineage>
        <taxon>Eukaryota</taxon>
        <taxon>Viridiplantae</taxon>
        <taxon>Streptophyta</taxon>
        <taxon>Embryophyta</taxon>
        <taxon>Tracheophyta</taxon>
        <taxon>Spermatophyta</taxon>
        <taxon>Magnoliopsida</taxon>
        <taxon>eudicotyledons</taxon>
        <taxon>Gunneridae</taxon>
        <taxon>Pentapetalae</taxon>
        <taxon>asterids</taxon>
        <taxon>lamiids</taxon>
        <taxon>Lamiales</taxon>
        <taxon>Oleaceae</taxon>
        <taxon>Forsythieae</taxon>
        <taxon>Forsythia</taxon>
    </lineage>
</organism>
<protein>
    <submittedName>
        <fullName evidence="1">Uncharacterized protein</fullName>
    </submittedName>
</protein>
<sequence length="116" mass="12818">MTYHYPTQVLRNFNEIKLLRIELPSRELRIDALPASANNSGAQDAEELGFDRCRWAGSVVYERRAVGGAEGEASVRLLSFQKDSGSGPEYALMVCTTFGIAQWDGTERSDLSGHHA</sequence>
<dbReference type="AlphaFoldDB" id="A0ABD1S3T3"/>
<accession>A0ABD1S3T3</accession>
<comment type="caution">
    <text evidence="1">The sequence shown here is derived from an EMBL/GenBank/DDBJ whole genome shotgun (WGS) entry which is preliminary data.</text>
</comment>
<dbReference type="Proteomes" id="UP001604277">
    <property type="component" value="Unassembled WGS sequence"/>
</dbReference>
<keyword evidence="2" id="KW-1185">Reference proteome</keyword>
<gene>
    <name evidence="1" type="ORF">Fot_39153</name>
</gene>
<proteinExistence type="predicted"/>
<evidence type="ECO:0000313" key="2">
    <source>
        <dbReference type="Proteomes" id="UP001604277"/>
    </source>
</evidence>
<evidence type="ECO:0000313" key="1">
    <source>
        <dbReference type="EMBL" id="KAL2495396.1"/>
    </source>
</evidence>
<dbReference type="EMBL" id="JBFOLJ010000011">
    <property type="protein sequence ID" value="KAL2495396.1"/>
    <property type="molecule type" value="Genomic_DNA"/>
</dbReference>
<name>A0ABD1S3T3_9LAMI</name>
<reference evidence="2" key="1">
    <citation type="submission" date="2024-07" db="EMBL/GenBank/DDBJ databases">
        <title>Two chromosome-level genome assemblies of Korean endemic species Abeliophyllum distichum and Forsythia ovata (Oleaceae).</title>
        <authorList>
            <person name="Jang H."/>
        </authorList>
    </citation>
    <scope>NUCLEOTIDE SEQUENCE [LARGE SCALE GENOMIC DNA]</scope>
</reference>